<keyword evidence="1" id="KW-0732">Signal</keyword>
<dbReference type="AlphaFoldDB" id="A0A368NIB0"/>
<dbReference type="Proteomes" id="UP000252558">
    <property type="component" value="Unassembled WGS sequence"/>
</dbReference>
<gene>
    <name evidence="2" type="ORF">DU002_07815</name>
</gene>
<feature type="signal peptide" evidence="1">
    <location>
        <begin position="1"/>
        <end position="38"/>
    </location>
</feature>
<dbReference type="Pfam" id="PF11306">
    <property type="entry name" value="DUF3108"/>
    <property type="match status" value="1"/>
</dbReference>
<comment type="caution">
    <text evidence="2">The sequence shown here is derived from an EMBL/GenBank/DDBJ whole genome shotgun (WGS) entry which is preliminary data.</text>
</comment>
<proteinExistence type="predicted"/>
<evidence type="ECO:0000256" key="1">
    <source>
        <dbReference type="SAM" id="SignalP"/>
    </source>
</evidence>
<name>A0A368NIB0_9GAMM</name>
<dbReference type="InterPro" id="IPR021457">
    <property type="entry name" value="DUF3108"/>
</dbReference>
<evidence type="ECO:0000313" key="3">
    <source>
        <dbReference type="Proteomes" id="UP000252558"/>
    </source>
</evidence>
<feature type="chain" id="PRO_5016638162" evidence="1">
    <location>
        <begin position="39"/>
        <end position="287"/>
    </location>
</feature>
<sequence>MDRRYWMEISYRRMVMQTTNLKRALIGALFFLPFSTIADQANNSGTPESQSSELDIRPYQAEYKVFRGGSEYGKGSRSLLQVEDGLWYLETSTDVSWLFLSDRRQEKSWFKVFDDHVVPLQYKQKRSGTGPDYLSFVLFDHRLKKVKEIGDYDEFEAVYQSGVLDGASYQFQMMRDIQAGVKDITYPIIMSGENKEYRFKLIGEEELETPFGKLATVKLERIRGNKKRQTYVWLAKEYGYVVARIWQAKGGSEQADLQISHFKWLKQAPHPELKTALKVSAPPDKTE</sequence>
<protein>
    <submittedName>
        <fullName evidence="2">DUF3108 domain-containing protein</fullName>
    </submittedName>
</protein>
<keyword evidence="3" id="KW-1185">Reference proteome</keyword>
<evidence type="ECO:0000313" key="2">
    <source>
        <dbReference type="EMBL" id="RCU50327.1"/>
    </source>
</evidence>
<reference evidence="2 3" key="1">
    <citation type="submission" date="2018-07" db="EMBL/GenBank/DDBJ databases">
        <title>Corallincola holothuriorum sp. nov., a new facultative anaerobe isolated from sea cucumber Apostichopus japonicus.</title>
        <authorList>
            <person name="Xia H."/>
        </authorList>
    </citation>
    <scope>NUCLEOTIDE SEQUENCE [LARGE SCALE GENOMIC DNA]</scope>
    <source>
        <strain evidence="2 3">C4</strain>
    </source>
</reference>
<accession>A0A368NIB0</accession>
<organism evidence="2 3">
    <name type="scientific">Corallincola holothuriorum</name>
    <dbReference type="NCBI Taxonomy" id="2282215"/>
    <lineage>
        <taxon>Bacteria</taxon>
        <taxon>Pseudomonadati</taxon>
        <taxon>Pseudomonadota</taxon>
        <taxon>Gammaproteobacteria</taxon>
        <taxon>Alteromonadales</taxon>
        <taxon>Psychromonadaceae</taxon>
        <taxon>Corallincola</taxon>
    </lineage>
</organism>
<dbReference type="EMBL" id="QPID01000004">
    <property type="protein sequence ID" value="RCU50327.1"/>
    <property type="molecule type" value="Genomic_DNA"/>
</dbReference>